<organism evidence="2 3">
    <name type="scientific">Natronocella acetinitrilica</name>
    <dbReference type="NCBI Taxonomy" id="414046"/>
    <lineage>
        <taxon>Bacteria</taxon>
        <taxon>Pseudomonadati</taxon>
        <taxon>Pseudomonadota</taxon>
        <taxon>Gammaproteobacteria</taxon>
        <taxon>Chromatiales</taxon>
        <taxon>Ectothiorhodospiraceae</taxon>
        <taxon>Natronocella</taxon>
    </lineage>
</organism>
<gene>
    <name evidence="2" type="ORF">J2T57_001670</name>
</gene>
<name>A0AAE3KC63_9GAMM</name>
<feature type="transmembrane region" description="Helical" evidence="1">
    <location>
        <begin position="94"/>
        <end position="114"/>
    </location>
</feature>
<dbReference type="RefSeq" id="WP_253476662.1">
    <property type="nucleotide sequence ID" value="NZ_JALJXV010000003.1"/>
</dbReference>
<dbReference type="Proteomes" id="UP001205843">
    <property type="component" value="Unassembled WGS sequence"/>
</dbReference>
<reference evidence="2" key="1">
    <citation type="submission" date="2022-03" db="EMBL/GenBank/DDBJ databases">
        <title>Genomic Encyclopedia of Type Strains, Phase III (KMG-III): the genomes of soil and plant-associated and newly described type strains.</title>
        <authorList>
            <person name="Whitman W."/>
        </authorList>
    </citation>
    <scope>NUCLEOTIDE SEQUENCE</scope>
    <source>
        <strain evidence="2">ANL 6-2</strain>
    </source>
</reference>
<feature type="transmembrane region" description="Helical" evidence="1">
    <location>
        <begin position="53"/>
        <end position="73"/>
    </location>
</feature>
<dbReference type="EMBL" id="JALJXV010000003">
    <property type="protein sequence ID" value="MCP1674568.1"/>
    <property type="molecule type" value="Genomic_DNA"/>
</dbReference>
<evidence type="ECO:0000313" key="2">
    <source>
        <dbReference type="EMBL" id="MCP1674568.1"/>
    </source>
</evidence>
<accession>A0AAE3KC63</accession>
<sequence>MTALDELTTLAAPARARLIGFRQAQRASRLVCALIPAGCLAMAAVGILERHGLLGMLWVLPLGLLLLTTALGFKGLRALETLTVRRGSAAASELLWMSGVFLAVGVLFAAAPWFAGTDGLLRAVKILGLGAVLTLIHSNLIALRERRLPRVLAAFARVEQGARARLSLIELILADSLRDIEQGGMIASLRGHNKLWALEQWQRAPRLNADQRLRAAQWAGEARERNMVVGEPSAAVRAVAARWLEDHPRQV</sequence>
<protein>
    <submittedName>
        <fullName evidence="2">Uncharacterized protein</fullName>
    </submittedName>
</protein>
<keyword evidence="1" id="KW-0812">Transmembrane</keyword>
<feature type="transmembrane region" description="Helical" evidence="1">
    <location>
        <begin position="126"/>
        <end position="143"/>
    </location>
</feature>
<keyword evidence="1" id="KW-0472">Membrane</keyword>
<comment type="caution">
    <text evidence="2">The sequence shown here is derived from an EMBL/GenBank/DDBJ whole genome shotgun (WGS) entry which is preliminary data.</text>
</comment>
<feature type="transmembrane region" description="Helical" evidence="1">
    <location>
        <begin position="27"/>
        <end position="47"/>
    </location>
</feature>
<keyword evidence="1" id="KW-1133">Transmembrane helix</keyword>
<evidence type="ECO:0000256" key="1">
    <source>
        <dbReference type="SAM" id="Phobius"/>
    </source>
</evidence>
<dbReference type="AlphaFoldDB" id="A0AAE3KC63"/>
<proteinExistence type="predicted"/>
<evidence type="ECO:0000313" key="3">
    <source>
        <dbReference type="Proteomes" id="UP001205843"/>
    </source>
</evidence>
<keyword evidence="3" id="KW-1185">Reference proteome</keyword>